<comment type="caution">
    <text evidence="1">The sequence shown here is derived from an EMBL/GenBank/DDBJ whole genome shotgun (WGS) entry which is preliminary data.</text>
</comment>
<dbReference type="Proteomes" id="UP000031668">
    <property type="component" value="Unassembled WGS sequence"/>
</dbReference>
<sequence length="146" mass="17078">MIRSMLGLWPSAKVMATGFNISRSKEVRKISDTRKNFYLFESDQTNTLTGLMIDQNARGLLDDGLNLLINFVSYQRFEGNDSEEFVIQRRYQFQRALNYSNIFLPYLHRDMSPYQVMKKGVKIANIMDTTTSNYLSNVDVNFWVSY</sequence>
<protein>
    <submittedName>
        <fullName evidence="1">Uncharacterized protein</fullName>
    </submittedName>
</protein>
<accession>A0A0C2M3Y1</accession>
<evidence type="ECO:0000313" key="1">
    <source>
        <dbReference type="EMBL" id="KII61740.1"/>
    </source>
</evidence>
<organism evidence="1 2">
    <name type="scientific">Thelohanellus kitauei</name>
    <name type="common">Myxosporean</name>
    <dbReference type="NCBI Taxonomy" id="669202"/>
    <lineage>
        <taxon>Eukaryota</taxon>
        <taxon>Metazoa</taxon>
        <taxon>Cnidaria</taxon>
        <taxon>Myxozoa</taxon>
        <taxon>Myxosporea</taxon>
        <taxon>Bivalvulida</taxon>
        <taxon>Platysporina</taxon>
        <taxon>Myxobolidae</taxon>
        <taxon>Thelohanellus</taxon>
    </lineage>
</organism>
<dbReference type="AlphaFoldDB" id="A0A0C2M3Y1"/>
<evidence type="ECO:0000313" key="2">
    <source>
        <dbReference type="Proteomes" id="UP000031668"/>
    </source>
</evidence>
<gene>
    <name evidence="1" type="ORF">RF11_08840</name>
</gene>
<name>A0A0C2M3Y1_THEKT</name>
<keyword evidence="2" id="KW-1185">Reference proteome</keyword>
<dbReference type="EMBL" id="JWZT01005265">
    <property type="protein sequence ID" value="KII61740.1"/>
    <property type="molecule type" value="Genomic_DNA"/>
</dbReference>
<reference evidence="1 2" key="1">
    <citation type="journal article" date="2014" name="Genome Biol. Evol.">
        <title>The genome of the myxosporean Thelohanellus kitauei shows adaptations to nutrient acquisition within its fish host.</title>
        <authorList>
            <person name="Yang Y."/>
            <person name="Xiong J."/>
            <person name="Zhou Z."/>
            <person name="Huo F."/>
            <person name="Miao W."/>
            <person name="Ran C."/>
            <person name="Liu Y."/>
            <person name="Zhang J."/>
            <person name="Feng J."/>
            <person name="Wang M."/>
            <person name="Wang M."/>
            <person name="Wang L."/>
            <person name="Yao B."/>
        </authorList>
    </citation>
    <scope>NUCLEOTIDE SEQUENCE [LARGE SCALE GENOMIC DNA]</scope>
    <source>
        <strain evidence="1">Wuqing</strain>
    </source>
</reference>
<proteinExistence type="predicted"/>